<evidence type="ECO:0000313" key="3">
    <source>
        <dbReference type="Proteomes" id="UP000815677"/>
    </source>
</evidence>
<accession>A0ABQ0LJ73</accession>
<evidence type="ECO:0000256" key="1">
    <source>
        <dbReference type="SAM" id="MobiDB-lite"/>
    </source>
</evidence>
<proteinExistence type="predicted"/>
<feature type="region of interest" description="Disordered" evidence="1">
    <location>
        <begin position="269"/>
        <end position="292"/>
    </location>
</feature>
<feature type="compositionally biased region" description="Basic and acidic residues" evidence="1">
    <location>
        <begin position="281"/>
        <end position="292"/>
    </location>
</feature>
<name>A0ABQ0LJ73_MYCCL</name>
<gene>
    <name evidence="2" type="ORF">MCHLO_08328</name>
</gene>
<dbReference type="EMBL" id="DF846949">
    <property type="protein sequence ID" value="GAT51164.1"/>
    <property type="molecule type" value="Genomic_DNA"/>
</dbReference>
<reference evidence="2" key="1">
    <citation type="submission" date="2014-09" db="EMBL/GenBank/DDBJ databases">
        <title>Genome sequence of the luminous mushroom Mycena chlorophos for searching fungal bioluminescence genes.</title>
        <authorList>
            <person name="Tanaka Y."/>
            <person name="Kasuga D."/>
            <person name="Oba Y."/>
            <person name="Hase S."/>
            <person name="Sato K."/>
            <person name="Oba Y."/>
            <person name="Sakakibara Y."/>
        </authorList>
    </citation>
    <scope>NUCLEOTIDE SEQUENCE</scope>
</reference>
<dbReference type="Proteomes" id="UP000815677">
    <property type="component" value="Unassembled WGS sequence"/>
</dbReference>
<organism evidence="2 3">
    <name type="scientific">Mycena chlorophos</name>
    <name type="common">Agaric fungus</name>
    <name type="synonym">Agaricus chlorophos</name>
    <dbReference type="NCBI Taxonomy" id="658473"/>
    <lineage>
        <taxon>Eukaryota</taxon>
        <taxon>Fungi</taxon>
        <taxon>Dikarya</taxon>
        <taxon>Basidiomycota</taxon>
        <taxon>Agaricomycotina</taxon>
        <taxon>Agaricomycetes</taxon>
        <taxon>Agaricomycetidae</taxon>
        <taxon>Agaricales</taxon>
        <taxon>Marasmiineae</taxon>
        <taxon>Mycenaceae</taxon>
        <taxon>Mycena</taxon>
    </lineage>
</organism>
<protein>
    <submittedName>
        <fullName evidence="2">Uncharacterized protein</fullName>
    </submittedName>
</protein>
<evidence type="ECO:0000313" key="2">
    <source>
        <dbReference type="EMBL" id="GAT51164.1"/>
    </source>
</evidence>
<keyword evidence="3" id="KW-1185">Reference proteome</keyword>
<sequence>MEGLLQNIDAPRGVLTTWEAALALVLWNLGVATFDPPFCTPFAHFCLVCPAKHLFLTRTHLRLRARHPAKFLSAAALRGAESSGSSQNGKNDLCFIRLDRAVSELLRVAIQLDSLRGSKLHPELVLSLCRVDSASERAQSWGNVIRRRCSRASPCSPQLVVVAASVRAGWRWRRAQWSISSVDPDPRETTFAVSSHHHERHQRYNQVFPRLAETRRKTHPLSPSDGTGRNATSTQAQLYTARCPASSESRPHIPTTYDVSRVGRFLPKCGRRKHDSQSPFSRRDGTGGGIRERAEVDTPALTCCCRTAAGRAREMELWAVFGVGPRKAVGAVGRRCVWGGHAGRGRIWALDVVPGTSFRALSLALRVNGPLLGIRCVVRGKLRRQA</sequence>